<dbReference type="InterPro" id="IPR043891">
    <property type="entry name" value="SPARK"/>
</dbReference>
<sequence>MFRISLTLLTFFSALPVLLVADSALLQPFFPGTAASSSASTTAAATIPAFPEQSDVAGCPLDLPDDLFSHVNRACSSGTASSPVNRGRCCPTLAAWLYSAHSSAALRHTSSSSSSSFDFPVLPDDSESCIDAAEKALKARGVHLRPPNGTCDVVYCYCGVRLRPFTCPEAFRVGPDGRWAEDDKVRRIERDCSAGSGVAACSRCLRSLHQLKNESVSEDRKGKLRSRECELMGVTWLLAKNRTAYMPTVTSVLRALMVSPDGSDRRSCALARDGLPLAVDSDLLSDPSSSIVGSGFPSTLILGLIGWVVFLILTRV</sequence>
<dbReference type="PANTHER" id="PTHR34056">
    <property type="entry name" value="GPI-ANCHORED PROTEIN"/>
    <property type="match status" value="1"/>
</dbReference>
<dbReference type="EMBL" id="JAUJYO010000012">
    <property type="protein sequence ID" value="KAK1301552.1"/>
    <property type="molecule type" value="Genomic_DNA"/>
</dbReference>
<dbReference type="AlphaFoldDB" id="A0AAV9DNL4"/>
<evidence type="ECO:0000256" key="1">
    <source>
        <dbReference type="SAM" id="Phobius"/>
    </source>
</evidence>
<reference evidence="4" key="2">
    <citation type="submission" date="2023-06" db="EMBL/GenBank/DDBJ databases">
        <authorList>
            <person name="Ma L."/>
            <person name="Liu K.-W."/>
            <person name="Li Z."/>
            <person name="Hsiao Y.-Y."/>
            <person name="Qi Y."/>
            <person name="Fu T."/>
            <person name="Tang G."/>
            <person name="Zhang D."/>
            <person name="Sun W.-H."/>
            <person name="Liu D.-K."/>
            <person name="Li Y."/>
            <person name="Chen G.-Z."/>
            <person name="Liu X.-D."/>
            <person name="Liao X.-Y."/>
            <person name="Jiang Y.-T."/>
            <person name="Yu X."/>
            <person name="Hao Y."/>
            <person name="Huang J."/>
            <person name="Zhao X.-W."/>
            <person name="Ke S."/>
            <person name="Chen Y.-Y."/>
            <person name="Wu W.-L."/>
            <person name="Hsu J.-L."/>
            <person name="Lin Y.-F."/>
            <person name="Huang M.-D."/>
            <person name="Li C.-Y."/>
            <person name="Huang L."/>
            <person name="Wang Z.-W."/>
            <person name="Zhao X."/>
            <person name="Zhong W.-Y."/>
            <person name="Peng D.-H."/>
            <person name="Ahmad S."/>
            <person name="Lan S."/>
            <person name="Zhang J.-S."/>
            <person name="Tsai W.-C."/>
            <person name="Van De Peer Y."/>
            <person name="Liu Z.-J."/>
        </authorList>
    </citation>
    <scope>NUCLEOTIDE SEQUENCE</scope>
    <source>
        <strain evidence="4">CP</strain>
        <tissue evidence="4">Leaves</tissue>
    </source>
</reference>
<accession>A0AAV9DNL4</accession>
<gene>
    <name evidence="4" type="ORF">QJS10_CPB12g00252</name>
</gene>
<dbReference type="InterPro" id="IPR040376">
    <property type="entry name" value="At4g28100-like"/>
</dbReference>
<protein>
    <submittedName>
        <fullName evidence="4">GPI-anchored protein</fullName>
    </submittedName>
</protein>
<reference evidence="4" key="1">
    <citation type="journal article" date="2023" name="Nat. Commun.">
        <title>Diploid and tetraploid genomes of Acorus and the evolution of monocots.</title>
        <authorList>
            <person name="Ma L."/>
            <person name="Liu K.W."/>
            <person name="Li Z."/>
            <person name="Hsiao Y.Y."/>
            <person name="Qi Y."/>
            <person name="Fu T."/>
            <person name="Tang G.D."/>
            <person name="Zhang D."/>
            <person name="Sun W.H."/>
            <person name="Liu D.K."/>
            <person name="Li Y."/>
            <person name="Chen G.Z."/>
            <person name="Liu X.D."/>
            <person name="Liao X.Y."/>
            <person name="Jiang Y.T."/>
            <person name="Yu X."/>
            <person name="Hao Y."/>
            <person name="Huang J."/>
            <person name="Zhao X.W."/>
            <person name="Ke S."/>
            <person name="Chen Y.Y."/>
            <person name="Wu W.L."/>
            <person name="Hsu J.L."/>
            <person name="Lin Y.F."/>
            <person name="Huang M.D."/>
            <person name="Li C.Y."/>
            <person name="Huang L."/>
            <person name="Wang Z.W."/>
            <person name="Zhao X."/>
            <person name="Zhong W.Y."/>
            <person name="Peng D.H."/>
            <person name="Ahmad S."/>
            <person name="Lan S."/>
            <person name="Zhang J.S."/>
            <person name="Tsai W.C."/>
            <person name="Van de Peer Y."/>
            <person name="Liu Z.J."/>
        </authorList>
    </citation>
    <scope>NUCLEOTIDE SEQUENCE</scope>
    <source>
        <strain evidence="4">CP</strain>
    </source>
</reference>
<feature type="signal peptide" evidence="2">
    <location>
        <begin position="1"/>
        <end position="21"/>
    </location>
</feature>
<dbReference type="PANTHER" id="PTHR34056:SF1">
    <property type="entry name" value="GPI-ANCHORED PROTEIN"/>
    <property type="match status" value="1"/>
</dbReference>
<dbReference type="Proteomes" id="UP001180020">
    <property type="component" value="Unassembled WGS sequence"/>
</dbReference>
<evidence type="ECO:0000313" key="4">
    <source>
        <dbReference type="EMBL" id="KAK1301552.1"/>
    </source>
</evidence>
<keyword evidence="5" id="KW-1185">Reference proteome</keyword>
<feature type="transmembrane region" description="Helical" evidence="1">
    <location>
        <begin position="291"/>
        <end position="313"/>
    </location>
</feature>
<feature type="chain" id="PRO_5043877522" evidence="2">
    <location>
        <begin position="22"/>
        <end position="316"/>
    </location>
</feature>
<proteinExistence type="predicted"/>
<keyword evidence="2" id="KW-0732">Signal</keyword>
<evidence type="ECO:0000313" key="5">
    <source>
        <dbReference type="Proteomes" id="UP001180020"/>
    </source>
</evidence>
<evidence type="ECO:0000259" key="3">
    <source>
        <dbReference type="Pfam" id="PF19160"/>
    </source>
</evidence>
<organism evidence="4 5">
    <name type="scientific">Acorus calamus</name>
    <name type="common">Sweet flag</name>
    <dbReference type="NCBI Taxonomy" id="4465"/>
    <lineage>
        <taxon>Eukaryota</taxon>
        <taxon>Viridiplantae</taxon>
        <taxon>Streptophyta</taxon>
        <taxon>Embryophyta</taxon>
        <taxon>Tracheophyta</taxon>
        <taxon>Spermatophyta</taxon>
        <taxon>Magnoliopsida</taxon>
        <taxon>Liliopsida</taxon>
        <taxon>Acoraceae</taxon>
        <taxon>Acorus</taxon>
    </lineage>
</organism>
<keyword evidence="1" id="KW-1133">Transmembrane helix</keyword>
<feature type="domain" description="SPARK" evidence="3">
    <location>
        <begin position="57"/>
        <end position="219"/>
    </location>
</feature>
<keyword evidence="1" id="KW-0472">Membrane</keyword>
<dbReference type="Pfam" id="PF19160">
    <property type="entry name" value="SPARK"/>
    <property type="match status" value="1"/>
</dbReference>
<comment type="caution">
    <text evidence="4">The sequence shown here is derived from an EMBL/GenBank/DDBJ whole genome shotgun (WGS) entry which is preliminary data.</text>
</comment>
<name>A0AAV9DNL4_ACOCL</name>
<keyword evidence="1" id="KW-0812">Transmembrane</keyword>
<evidence type="ECO:0000256" key="2">
    <source>
        <dbReference type="SAM" id="SignalP"/>
    </source>
</evidence>